<dbReference type="Gene3D" id="1.10.150.240">
    <property type="entry name" value="Putative phosphatase, domain 2"/>
    <property type="match status" value="1"/>
</dbReference>
<dbReference type="NCBIfam" id="TIGR01509">
    <property type="entry name" value="HAD-SF-IA-v3"/>
    <property type="match status" value="1"/>
</dbReference>
<dbReference type="PRINTS" id="PR00413">
    <property type="entry name" value="HADHALOGNASE"/>
</dbReference>
<dbReference type="InterPro" id="IPR006439">
    <property type="entry name" value="HAD-SF_hydro_IA"/>
</dbReference>
<comment type="caution">
    <text evidence="1">The sequence shown here is derived from an EMBL/GenBank/DDBJ whole genome shotgun (WGS) entry which is preliminary data.</text>
</comment>
<dbReference type="SUPFAM" id="SSF56784">
    <property type="entry name" value="HAD-like"/>
    <property type="match status" value="1"/>
</dbReference>
<dbReference type="InterPro" id="IPR023198">
    <property type="entry name" value="PGP-like_dom2"/>
</dbReference>
<dbReference type="InterPro" id="IPR036412">
    <property type="entry name" value="HAD-like_sf"/>
</dbReference>
<organism evidence="1 2">
    <name type="scientific">Candidatus Blautia stercorigallinarum</name>
    <dbReference type="NCBI Taxonomy" id="2838501"/>
    <lineage>
        <taxon>Bacteria</taxon>
        <taxon>Bacillati</taxon>
        <taxon>Bacillota</taxon>
        <taxon>Clostridia</taxon>
        <taxon>Lachnospirales</taxon>
        <taxon>Lachnospiraceae</taxon>
        <taxon>Blautia</taxon>
    </lineage>
</organism>
<dbReference type="EMBL" id="DXIQ01000092">
    <property type="protein sequence ID" value="HIV39950.1"/>
    <property type="molecule type" value="Genomic_DNA"/>
</dbReference>
<sequence>MLENKKAVIFDLDGTLVDSMWMWKEIDFQFLSQKGVAIPEDIQAFQDQLEGMGFTETASFFKERFHLADPIEEIKETWIRMAEDKYCNQVPLKPGAGEFLEKLKQRNLQIGISSSNSRELIQKVLKAHHIEAYFGCITTCCQVPAGKPAPDVYLETARGLRVSPEDCLVFEDVPMGILAGKRAGMKVCAVEDAFSKKQEKEKRKLADWYIKDYYEVLRECL</sequence>
<dbReference type="Proteomes" id="UP000886814">
    <property type="component" value="Unassembled WGS sequence"/>
</dbReference>
<dbReference type="InterPro" id="IPR041492">
    <property type="entry name" value="HAD_2"/>
</dbReference>
<dbReference type="SFLD" id="SFLDG01135">
    <property type="entry name" value="C1.5.6:_HAD__Beta-PGM__Phospha"/>
    <property type="match status" value="1"/>
</dbReference>
<dbReference type="Pfam" id="PF13419">
    <property type="entry name" value="HAD_2"/>
    <property type="match status" value="1"/>
</dbReference>
<reference evidence="1" key="1">
    <citation type="journal article" date="2021" name="PeerJ">
        <title>Extensive microbial diversity within the chicken gut microbiome revealed by metagenomics and culture.</title>
        <authorList>
            <person name="Gilroy R."/>
            <person name="Ravi A."/>
            <person name="Getino M."/>
            <person name="Pursley I."/>
            <person name="Horton D.L."/>
            <person name="Alikhan N.F."/>
            <person name="Baker D."/>
            <person name="Gharbi K."/>
            <person name="Hall N."/>
            <person name="Watson M."/>
            <person name="Adriaenssens E.M."/>
            <person name="Foster-Nyarko E."/>
            <person name="Jarju S."/>
            <person name="Secka A."/>
            <person name="Antonio M."/>
            <person name="Oren A."/>
            <person name="Chaudhuri R.R."/>
            <person name="La Ragione R."/>
            <person name="Hildebrand F."/>
            <person name="Pallen M.J."/>
        </authorList>
    </citation>
    <scope>NUCLEOTIDE SEQUENCE</scope>
    <source>
        <strain evidence="1">CHK195-9823</strain>
    </source>
</reference>
<name>A0A9D1PEX0_9FIRM</name>
<gene>
    <name evidence="1" type="ORF">H9747_13320</name>
</gene>
<evidence type="ECO:0000313" key="1">
    <source>
        <dbReference type="EMBL" id="HIV39950.1"/>
    </source>
</evidence>
<protein>
    <submittedName>
        <fullName evidence="1">HAD family phosphatase</fullName>
    </submittedName>
</protein>
<accession>A0A9D1PEX0</accession>
<dbReference type="PANTHER" id="PTHR18901:SF38">
    <property type="entry name" value="PSEUDOURIDINE-5'-PHOSPHATASE"/>
    <property type="match status" value="1"/>
</dbReference>
<dbReference type="InterPro" id="IPR023214">
    <property type="entry name" value="HAD_sf"/>
</dbReference>
<dbReference type="AlphaFoldDB" id="A0A9D1PEX0"/>
<dbReference type="GO" id="GO:0016791">
    <property type="term" value="F:phosphatase activity"/>
    <property type="evidence" value="ECO:0007669"/>
    <property type="project" value="TreeGrafter"/>
</dbReference>
<proteinExistence type="predicted"/>
<dbReference type="SFLD" id="SFLDS00003">
    <property type="entry name" value="Haloacid_Dehalogenase"/>
    <property type="match status" value="1"/>
</dbReference>
<dbReference type="PANTHER" id="PTHR18901">
    <property type="entry name" value="2-DEOXYGLUCOSE-6-PHOSPHATE PHOSPHATASE 2"/>
    <property type="match status" value="1"/>
</dbReference>
<dbReference type="SFLD" id="SFLDG01129">
    <property type="entry name" value="C1.5:_HAD__Beta-PGM__Phosphata"/>
    <property type="match status" value="1"/>
</dbReference>
<dbReference type="Gene3D" id="3.40.50.1000">
    <property type="entry name" value="HAD superfamily/HAD-like"/>
    <property type="match status" value="1"/>
</dbReference>
<reference evidence="1" key="2">
    <citation type="submission" date="2021-04" db="EMBL/GenBank/DDBJ databases">
        <authorList>
            <person name="Gilroy R."/>
        </authorList>
    </citation>
    <scope>NUCLEOTIDE SEQUENCE</scope>
    <source>
        <strain evidence="1">CHK195-9823</strain>
    </source>
</reference>
<evidence type="ECO:0000313" key="2">
    <source>
        <dbReference type="Proteomes" id="UP000886814"/>
    </source>
</evidence>